<dbReference type="Pfam" id="PF13490">
    <property type="entry name" value="zf-HC2"/>
    <property type="match status" value="1"/>
</dbReference>
<dbReference type="RefSeq" id="WP_145377198.1">
    <property type="nucleotide sequence ID" value="NZ_CAXBED010000120.1"/>
</dbReference>
<dbReference type="Proteomes" id="UP000319383">
    <property type="component" value="Chromosome"/>
</dbReference>
<evidence type="ECO:0000259" key="1">
    <source>
        <dbReference type="Pfam" id="PF13490"/>
    </source>
</evidence>
<reference evidence="2 3" key="1">
    <citation type="submission" date="2019-02" db="EMBL/GenBank/DDBJ databases">
        <title>Deep-cultivation of Planctomycetes and their phenomic and genomic characterization uncovers novel biology.</title>
        <authorList>
            <person name="Wiegand S."/>
            <person name="Jogler M."/>
            <person name="Boedeker C."/>
            <person name="Pinto D."/>
            <person name="Vollmers J."/>
            <person name="Rivas-Marin E."/>
            <person name="Kohn T."/>
            <person name="Peeters S.H."/>
            <person name="Heuer A."/>
            <person name="Rast P."/>
            <person name="Oberbeckmann S."/>
            <person name="Bunk B."/>
            <person name="Jeske O."/>
            <person name="Meyerdierks A."/>
            <person name="Storesund J.E."/>
            <person name="Kallscheuer N."/>
            <person name="Luecker S."/>
            <person name="Lage O.M."/>
            <person name="Pohl T."/>
            <person name="Merkel B.J."/>
            <person name="Hornburger P."/>
            <person name="Mueller R.-W."/>
            <person name="Bruemmer F."/>
            <person name="Labrenz M."/>
            <person name="Spormann A.M."/>
            <person name="Op den Camp H."/>
            <person name="Overmann J."/>
            <person name="Amann R."/>
            <person name="Jetten M.S.M."/>
            <person name="Mascher T."/>
            <person name="Medema M.H."/>
            <person name="Devos D.P."/>
            <person name="Kaster A.-K."/>
            <person name="Ovreas L."/>
            <person name="Rohde M."/>
            <person name="Galperin M.Y."/>
            <person name="Jogler C."/>
        </authorList>
    </citation>
    <scope>NUCLEOTIDE SEQUENCE [LARGE SCALE GENOMIC DNA]</scope>
    <source>
        <strain evidence="2 3">Mal52</strain>
    </source>
</reference>
<keyword evidence="3" id="KW-1185">Reference proteome</keyword>
<dbReference type="AlphaFoldDB" id="A0A517ZQZ6"/>
<protein>
    <recommendedName>
        <fullName evidence="1">Putative zinc-finger domain-containing protein</fullName>
    </recommendedName>
</protein>
<dbReference type="Gene3D" id="1.10.10.1320">
    <property type="entry name" value="Anti-sigma factor, zinc-finger domain"/>
    <property type="match status" value="1"/>
</dbReference>
<dbReference type="InterPro" id="IPR041916">
    <property type="entry name" value="Anti_sigma_zinc_sf"/>
</dbReference>
<dbReference type="EMBL" id="CP036276">
    <property type="protein sequence ID" value="QDU44912.1"/>
    <property type="molecule type" value="Genomic_DNA"/>
</dbReference>
<sequence>MSCHDFQHKLALLVGDELEVNEAVAARRHIAQCPACREALQGLTDSRTIMRVVSETPTEIRGDSLWPRLRAQISPATVLQTRRGYPSWMPTATLAAACVALLIFVGSTPMIDGQSEPVSFVDSSFGSQAAPAENASQYGDFRRMHRGGAGFESNMLGVGNPLGNQSPRQQQVKQVPYFEPIHEL</sequence>
<dbReference type="KEGG" id="sdyn:Mal52_33980"/>
<evidence type="ECO:0000313" key="2">
    <source>
        <dbReference type="EMBL" id="QDU44912.1"/>
    </source>
</evidence>
<feature type="domain" description="Putative zinc-finger" evidence="1">
    <location>
        <begin position="3"/>
        <end position="37"/>
    </location>
</feature>
<name>A0A517ZQZ6_9PLAN</name>
<dbReference type="InterPro" id="IPR027383">
    <property type="entry name" value="Znf_put"/>
</dbReference>
<evidence type="ECO:0000313" key="3">
    <source>
        <dbReference type="Proteomes" id="UP000319383"/>
    </source>
</evidence>
<gene>
    <name evidence="2" type="ORF">Mal52_33980</name>
</gene>
<proteinExistence type="predicted"/>
<accession>A0A517ZQZ6</accession>
<organism evidence="2 3">
    <name type="scientific">Symmachiella dynata</name>
    <dbReference type="NCBI Taxonomy" id="2527995"/>
    <lineage>
        <taxon>Bacteria</taxon>
        <taxon>Pseudomonadati</taxon>
        <taxon>Planctomycetota</taxon>
        <taxon>Planctomycetia</taxon>
        <taxon>Planctomycetales</taxon>
        <taxon>Planctomycetaceae</taxon>
        <taxon>Symmachiella</taxon>
    </lineage>
</organism>